<dbReference type="Proteomes" id="UP001497522">
    <property type="component" value="Chromosome 10"/>
</dbReference>
<evidence type="ECO:0000313" key="3">
    <source>
        <dbReference type="Proteomes" id="UP001497522"/>
    </source>
</evidence>
<sequence>MVGWWDGTAVAVSVTMAGRDEPNQLKLIMTQPSTLPVMTCEEYPMVERGEPNQERTQLPTKVSPVICEQDPASIHQFASHLVEDAAARVQMIKLSDTSSPSGCLKKGKDVCLSFKHCATVATVERTSAALLEKMKPRVQSLKAKGILVNEPRFLKRSRNPYTGLITPVAKDYSTSYSNHIYLKAKKMKMATSSPLSNLTELPCEKFMRPADPKISPRNNLGGSNCMTSRSTELSISNSSSSEDDFEGGFGADEFYSGAFPDSDSDDNKDTGHRNSSVNEEDFLNDLQQGLNIPLNSAGSDENQDGPVQMEVENQILPGPNNILCRGLNTLLKKLNLKPLA</sequence>
<evidence type="ECO:0000313" key="2">
    <source>
        <dbReference type="EMBL" id="CAK9859252.1"/>
    </source>
</evidence>
<gene>
    <name evidence="2" type="ORF">CSSPJE1EN2_LOCUS2247</name>
</gene>
<dbReference type="EMBL" id="OZ023711">
    <property type="protein sequence ID" value="CAK9859252.1"/>
    <property type="molecule type" value="Genomic_DNA"/>
</dbReference>
<evidence type="ECO:0000256" key="1">
    <source>
        <dbReference type="SAM" id="MobiDB-lite"/>
    </source>
</evidence>
<accession>A0ABP1A9P6</accession>
<feature type="compositionally biased region" description="Low complexity" evidence="1">
    <location>
        <begin position="228"/>
        <end position="240"/>
    </location>
</feature>
<protein>
    <submittedName>
        <fullName evidence="2">Uncharacterized protein</fullName>
    </submittedName>
</protein>
<name>A0ABP1A9P6_9BRYO</name>
<proteinExistence type="predicted"/>
<reference evidence="2" key="1">
    <citation type="submission" date="2024-03" db="EMBL/GenBank/DDBJ databases">
        <authorList>
            <consortium name="ELIXIR-Norway"/>
            <consortium name="Elixir Norway"/>
        </authorList>
    </citation>
    <scope>NUCLEOTIDE SEQUENCE</scope>
</reference>
<feature type="region of interest" description="Disordered" evidence="1">
    <location>
        <begin position="208"/>
        <end position="276"/>
    </location>
</feature>
<organism evidence="2 3">
    <name type="scientific">Sphagnum jensenii</name>
    <dbReference type="NCBI Taxonomy" id="128206"/>
    <lineage>
        <taxon>Eukaryota</taxon>
        <taxon>Viridiplantae</taxon>
        <taxon>Streptophyta</taxon>
        <taxon>Embryophyta</taxon>
        <taxon>Bryophyta</taxon>
        <taxon>Sphagnophytina</taxon>
        <taxon>Sphagnopsida</taxon>
        <taxon>Sphagnales</taxon>
        <taxon>Sphagnaceae</taxon>
        <taxon>Sphagnum</taxon>
    </lineage>
</organism>
<feature type="compositionally biased region" description="Polar residues" evidence="1">
    <location>
        <begin position="216"/>
        <end position="227"/>
    </location>
</feature>
<keyword evidence="3" id="KW-1185">Reference proteome</keyword>